<evidence type="ECO:0000313" key="10">
    <source>
        <dbReference type="EMBL" id="MBB5070650.1"/>
    </source>
</evidence>
<evidence type="ECO:0000256" key="2">
    <source>
        <dbReference type="ARBA" id="ARBA00010617"/>
    </source>
</evidence>
<evidence type="ECO:0000256" key="9">
    <source>
        <dbReference type="RuleBase" id="RU000461"/>
    </source>
</evidence>
<dbReference type="PANTHER" id="PTHR46696:SF1">
    <property type="entry name" value="CYTOCHROME P450 YJIB-RELATED"/>
    <property type="match status" value="1"/>
</dbReference>
<dbReference type="EMBL" id="JACHIV010000001">
    <property type="protein sequence ID" value="MBB5070650.1"/>
    <property type="molecule type" value="Genomic_DNA"/>
</dbReference>
<dbReference type="CDD" id="cd11029">
    <property type="entry name" value="CYP107-like"/>
    <property type="match status" value="1"/>
</dbReference>
<dbReference type="PRINTS" id="PR00359">
    <property type="entry name" value="BP450"/>
</dbReference>
<dbReference type="GO" id="GO:0005737">
    <property type="term" value="C:cytoplasm"/>
    <property type="evidence" value="ECO:0007669"/>
    <property type="project" value="UniProtKB-SubCell"/>
</dbReference>
<dbReference type="Proteomes" id="UP000580474">
    <property type="component" value="Unassembled WGS sequence"/>
</dbReference>
<proteinExistence type="inferred from homology"/>
<evidence type="ECO:0000256" key="5">
    <source>
        <dbReference type="ARBA" id="ARBA00022723"/>
    </source>
</evidence>
<comment type="caution">
    <text evidence="10">The sequence shown here is derived from an EMBL/GenBank/DDBJ whole genome shotgun (WGS) entry which is preliminary data.</text>
</comment>
<keyword evidence="11" id="KW-1185">Reference proteome</keyword>
<reference evidence="10 11" key="1">
    <citation type="submission" date="2020-08" db="EMBL/GenBank/DDBJ databases">
        <title>Sequencing the genomes of 1000 actinobacteria strains.</title>
        <authorList>
            <person name="Klenk H.-P."/>
        </authorList>
    </citation>
    <scope>NUCLEOTIDE SEQUENCE [LARGE SCALE GENOMIC DNA]</scope>
    <source>
        <strain evidence="10 11">DSM 45582</strain>
    </source>
</reference>
<dbReference type="PRINTS" id="PR00385">
    <property type="entry name" value="P450"/>
</dbReference>
<dbReference type="InterPro" id="IPR036396">
    <property type="entry name" value="Cyt_P450_sf"/>
</dbReference>
<evidence type="ECO:0000256" key="1">
    <source>
        <dbReference type="ARBA" id="ARBA00004496"/>
    </source>
</evidence>
<dbReference type="PROSITE" id="PS00086">
    <property type="entry name" value="CYTOCHROME_P450"/>
    <property type="match status" value="1"/>
</dbReference>
<comment type="similarity">
    <text evidence="2 9">Belongs to the cytochrome P450 family.</text>
</comment>
<evidence type="ECO:0000256" key="8">
    <source>
        <dbReference type="ARBA" id="ARBA00023033"/>
    </source>
</evidence>
<dbReference type="InterPro" id="IPR001128">
    <property type="entry name" value="Cyt_P450"/>
</dbReference>
<dbReference type="AlphaFoldDB" id="A0A840NFH5"/>
<name>A0A840NFH5_9PSEU</name>
<dbReference type="RefSeq" id="WP_184480402.1">
    <property type="nucleotide sequence ID" value="NZ_JACHIV010000001.1"/>
</dbReference>
<accession>A0A840NFH5</accession>
<keyword evidence="8 9" id="KW-0503">Monooxygenase</keyword>
<dbReference type="GO" id="GO:0020037">
    <property type="term" value="F:heme binding"/>
    <property type="evidence" value="ECO:0007669"/>
    <property type="project" value="InterPro"/>
</dbReference>
<dbReference type="InterPro" id="IPR017972">
    <property type="entry name" value="Cyt_P450_CS"/>
</dbReference>
<keyword evidence="4 9" id="KW-0349">Heme</keyword>
<keyword evidence="3" id="KW-0963">Cytoplasm</keyword>
<dbReference type="SUPFAM" id="SSF48264">
    <property type="entry name" value="Cytochrome P450"/>
    <property type="match status" value="1"/>
</dbReference>
<gene>
    <name evidence="10" type="ORF">BJ969_003738</name>
</gene>
<dbReference type="GO" id="GO:0016705">
    <property type="term" value="F:oxidoreductase activity, acting on paired donors, with incorporation or reduction of molecular oxygen"/>
    <property type="evidence" value="ECO:0007669"/>
    <property type="project" value="InterPro"/>
</dbReference>
<protein>
    <submittedName>
        <fullName evidence="10">Cytochrome P450</fullName>
    </submittedName>
</protein>
<organism evidence="10 11">
    <name type="scientific">Saccharopolyspora gloriosae</name>
    <dbReference type="NCBI Taxonomy" id="455344"/>
    <lineage>
        <taxon>Bacteria</taxon>
        <taxon>Bacillati</taxon>
        <taxon>Actinomycetota</taxon>
        <taxon>Actinomycetes</taxon>
        <taxon>Pseudonocardiales</taxon>
        <taxon>Pseudonocardiaceae</taxon>
        <taxon>Saccharopolyspora</taxon>
    </lineage>
</organism>
<keyword evidence="5 9" id="KW-0479">Metal-binding</keyword>
<dbReference type="GO" id="GO:0005506">
    <property type="term" value="F:iron ion binding"/>
    <property type="evidence" value="ECO:0007669"/>
    <property type="project" value="InterPro"/>
</dbReference>
<keyword evidence="7 9" id="KW-0408">Iron</keyword>
<comment type="subcellular location">
    <subcellularLocation>
        <location evidence="1">Cytoplasm</location>
    </subcellularLocation>
</comment>
<dbReference type="Gene3D" id="1.10.630.10">
    <property type="entry name" value="Cytochrome P450"/>
    <property type="match status" value="1"/>
</dbReference>
<evidence type="ECO:0000256" key="7">
    <source>
        <dbReference type="ARBA" id="ARBA00023004"/>
    </source>
</evidence>
<dbReference type="Pfam" id="PF00067">
    <property type="entry name" value="p450"/>
    <property type="match status" value="1"/>
</dbReference>
<dbReference type="InterPro" id="IPR002397">
    <property type="entry name" value="Cyt_P450_B"/>
</dbReference>
<evidence type="ECO:0000256" key="6">
    <source>
        <dbReference type="ARBA" id="ARBA00023002"/>
    </source>
</evidence>
<evidence type="ECO:0000313" key="11">
    <source>
        <dbReference type="Proteomes" id="UP000580474"/>
    </source>
</evidence>
<sequence length="407" mass="43871">MPPSQCPVAALDPAGADVHGEADRLRAHGAAALVTLPGDVPAWVVTDHGELRGLLADPRVSKDPRQHWPAWINGEVPGDWPLISWVGVDNMFTAFGAEHTRLRGLVSKAFTPRRVEALRPRIEQITAELLDELATESGEVDLRAAFTYPLPIAVITDLFGVPAELRGTLRHIVDEVFRTSATPEETAATAAQMGRFLADLIESKRRNPGDDLTSGLLAARDDEENRLSERELADTLILMIGAGHETTVNLLGQAVVALTTHPHQRAALNAGDLSWDDVVEETLRWQPALANVPLRFATTEIKLADGTVIAEGDAILASYAAANRDPGHYDEPDVFDAGRGARDHLAFGFGPHFCLGAALARLEAHIALPALFARFPELELAVSAGELESSESFISNGPQRLPVRLTA</sequence>
<dbReference type="PANTHER" id="PTHR46696">
    <property type="entry name" value="P450, PUTATIVE (EUROFUNG)-RELATED"/>
    <property type="match status" value="1"/>
</dbReference>
<keyword evidence="6 9" id="KW-0560">Oxidoreductase</keyword>
<evidence type="ECO:0000256" key="3">
    <source>
        <dbReference type="ARBA" id="ARBA00022490"/>
    </source>
</evidence>
<dbReference type="GO" id="GO:0004497">
    <property type="term" value="F:monooxygenase activity"/>
    <property type="evidence" value="ECO:0007669"/>
    <property type="project" value="UniProtKB-KW"/>
</dbReference>
<dbReference type="FunFam" id="1.10.630.10:FF:000018">
    <property type="entry name" value="Cytochrome P450 monooxygenase"/>
    <property type="match status" value="1"/>
</dbReference>
<evidence type="ECO:0000256" key="4">
    <source>
        <dbReference type="ARBA" id="ARBA00022617"/>
    </source>
</evidence>